<evidence type="ECO:0000313" key="4">
    <source>
        <dbReference type="Proteomes" id="UP001295423"/>
    </source>
</evidence>
<gene>
    <name evidence="3" type="ORF">CYCCA115_LOCUS24045</name>
</gene>
<dbReference type="EMBL" id="CAKOGP040002447">
    <property type="protein sequence ID" value="CAJ1970021.1"/>
    <property type="molecule type" value="Genomic_DNA"/>
</dbReference>
<keyword evidence="4" id="KW-1185">Reference proteome</keyword>
<dbReference type="Gene3D" id="3.40.525.10">
    <property type="entry name" value="CRAL-TRIO lipid binding domain"/>
    <property type="match status" value="1"/>
</dbReference>
<feature type="domain" description="DUF6824" evidence="2">
    <location>
        <begin position="326"/>
        <end position="408"/>
    </location>
</feature>
<accession>A0AAD2GCJ4</accession>
<feature type="domain" description="DUF6824" evidence="2">
    <location>
        <begin position="450"/>
        <end position="531"/>
    </location>
</feature>
<feature type="compositionally biased region" description="Polar residues" evidence="1">
    <location>
        <begin position="428"/>
        <end position="448"/>
    </location>
</feature>
<dbReference type="InterPro" id="IPR049227">
    <property type="entry name" value="DUF6824"/>
</dbReference>
<dbReference type="AlphaFoldDB" id="A0AAD2GCJ4"/>
<reference evidence="3" key="1">
    <citation type="submission" date="2023-08" db="EMBL/GenBank/DDBJ databases">
        <authorList>
            <person name="Audoor S."/>
            <person name="Bilcke G."/>
        </authorList>
    </citation>
    <scope>NUCLEOTIDE SEQUENCE</scope>
</reference>
<evidence type="ECO:0000259" key="2">
    <source>
        <dbReference type="Pfam" id="PF20710"/>
    </source>
</evidence>
<dbReference type="Proteomes" id="UP001295423">
    <property type="component" value="Unassembled WGS sequence"/>
</dbReference>
<dbReference type="InterPro" id="IPR036865">
    <property type="entry name" value="CRAL-TRIO_dom_sf"/>
</dbReference>
<organism evidence="3 4">
    <name type="scientific">Cylindrotheca closterium</name>
    <dbReference type="NCBI Taxonomy" id="2856"/>
    <lineage>
        <taxon>Eukaryota</taxon>
        <taxon>Sar</taxon>
        <taxon>Stramenopiles</taxon>
        <taxon>Ochrophyta</taxon>
        <taxon>Bacillariophyta</taxon>
        <taxon>Bacillariophyceae</taxon>
        <taxon>Bacillariophycidae</taxon>
        <taxon>Bacillariales</taxon>
        <taxon>Bacillariaceae</taxon>
        <taxon>Cylindrotheca</taxon>
    </lineage>
</organism>
<evidence type="ECO:0000256" key="1">
    <source>
        <dbReference type="SAM" id="MobiDB-lite"/>
    </source>
</evidence>
<sequence>MTESKEEIDSFLASSMAELSFGDRQKYQEELHGVVNTKPEDSEQISAWIQDMQTYLKELSTKGSAYQTAETMDWDYVHDYKFQLMFLRGNRYKPKESAQQILSYFEMKKRLFGAEKLTKEITLQDLDEDDKTILQTGSLRQLPCYDSAGRTILLGLPGLLDVSKLESDLKARFYFFMNVLHRDERAQLKGVVVVSYTLGRFRDTSRGKGFVNQTKLSMALPIHFAGLHLCSDDPLQYLLVSACLRIVPSHLRARFRLHMGSDIECQYGLKAFGIPPEALPPRSDAAFVAHDYHMRWYKECEWREAMAASDGCENLPGLPIEPYPADVLFGGRRNSNGGNRQLRILVRNHANQYDSGTKEQKRDLVEQVMQQIRISGGRFLNLGVGEPEHWVELSAEDACSKVAQAFRNNRRPRVTNGPVASNGEGAGISSQFFGSKQAANRSPDQPSENDVLFGRKRNNEGNKRVRQLVGELSTEYDKASKARKTQLADSVVQEIQKQGGRFLKQTDGDSSKWEEVPDEFARNKISKHFRNNRRPPTTKC</sequence>
<name>A0AAD2GCJ4_9STRA</name>
<dbReference type="Pfam" id="PF20710">
    <property type="entry name" value="DUF6824"/>
    <property type="match status" value="2"/>
</dbReference>
<protein>
    <recommendedName>
        <fullName evidence="2">DUF6824 domain-containing protein</fullName>
    </recommendedName>
</protein>
<evidence type="ECO:0000313" key="3">
    <source>
        <dbReference type="EMBL" id="CAJ1970021.1"/>
    </source>
</evidence>
<comment type="caution">
    <text evidence="3">The sequence shown here is derived from an EMBL/GenBank/DDBJ whole genome shotgun (WGS) entry which is preliminary data.</text>
</comment>
<proteinExistence type="predicted"/>
<feature type="region of interest" description="Disordered" evidence="1">
    <location>
        <begin position="410"/>
        <end position="459"/>
    </location>
</feature>